<evidence type="ECO:0000256" key="2">
    <source>
        <dbReference type="ARBA" id="ARBA00023015"/>
    </source>
</evidence>
<dbReference type="PROSITE" id="PS50977">
    <property type="entry name" value="HTH_TETR_2"/>
    <property type="match status" value="1"/>
</dbReference>
<name>A0ABT7MGL7_9PSEU</name>
<keyword evidence="1" id="KW-0678">Repressor</keyword>
<dbReference type="InterPro" id="IPR050109">
    <property type="entry name" value="HTH-type_TetR-like_transc_reg"/>
</dbReference>
<dbReference type="SUPFAM" id="SSF48498">
    <property type="entry name" value="Tetracyclin repressor-like, C-terminal domain"/>
    <property type="match status" value="1"/>
</dbReference>
<keyword evidence="2" id="KW-0805">Transcription regulation</keyword>
<keyword evidence="3 5" id="KW-0238">DNA-binding</keyword>
<dbReference type="Gene3D" id="1.10.10.60">
    <property type="entry name" value="Homeodomain-like"/>
    <property type="match status" value="1"/>
</dbReference>
<protein>
    <submittedName>
        <fullName evidence="7">TetR/AcrR family transcriptional regulator C-terminal domain-containing protein</fullName>
    </submittedName>
</protein>
<dbReference type="EMBL" id="JASVWF010000006">
    <property type="protein sequence ID" value="MDL5159087.1"/>
    <property type="molecule type" value="Genomic_DNA"/>
</dbReference>
<comment type="caution">
    <text evidence="7">The sequence shown here is derived from an EMBL/GenBank/DDBJ whole genome shotgun (WGS) entry which is preliminary data.</text>
</comment>
<keyword evidence="8" id="KW-1185">Reference proteome</keyword>
<dbReference type="InterPro" id="IPR003012">
    <property type="entry name" value="Tet_transcr_reg_TetR"/>
</dbReference>
<evidence type="ECO:0000313" key="7">
    <source>
        <dbReference type="EMBL" id="MDL5159087.1"/>
    </source>
</evidence>
<dbReference type="InterPro" id="IPR036271">
    <property type="entry name" value="Tet_transcr_reg_TetR-rel_C_sf"/>
</dbReference>
<dbReference type="Proteomes" id="UP001231924">
    <property type="component" value="Unassembled WGS sequence"/>
</dbReference>
<gene>
    <name evidence="7" type="ORF">QRT03_24175</name>
</gene>
<dbReference type="PANTHER" id="PTHR30055:SF151">
    <property type="entry name" value="TRANSCRIPTIONAL REGULATORY PROTEIN"/>
    <property type="match status" value="1"/>
</dbReference>
<dbReference type="SUPFAM" id="SSF46689">
    <property type="entry name" value="Homeodomain-like"/>
    <property type="match status" value="1"/>
</dbReference>
<evidence type="ECO:0000313" key="8">
    <source>
        <dbReference type="Proteomes" id="UP001231924"/>
    </source>
</evidence>
<sequence>MTMGDQVFWLRDEPARATRRATPLTRERIVESAVAELDEHGAERLTMRRLAQRLEVTSTALYWHVATKEDLLDLALDRAVGEVALPDADDEPRAAIRALMHGWRVALLAHPWAPVLLGRPTLGPNVLARTEFLQAMLTRAGLSGVELASAARLLSTHVLGSAMQEVSWRRVDDPALLEKAREHITRRADLYPTLNSSGFLDAGRHSPDDLFSLGLDRLLTAVLGPASPPRRS</sequence>
<evidence type="ECO:0000256" key="5">
    <source>
        <dbReference type="PROSITE-ProRule" id="PRU00335"/>
    </source>
</evidence>
<evidence type="ECO:0000256" key="4">
    <source>
        <dbReference type="ARBA" id="ARBA00023163"/>
    </source>
</evidence>
<dbReference type="InterPro" id="IPR001647">
    <property type="entry name" value="HTH_TetR"/>
</dbReference>
<evidence type="ECO:0000259" key="6">
    <source>
        <dbReference type="PROSITE" id="PS50977"/>
    </source>
</evidence>
<dbReference type="Pfam" id="PF02909">
    <property type="entry name" value="TetR_C_1"/>
    <property type="match status" value="1"/>
</dbReference>
<organism evidence="7 8">
    <name type="scientific">Actinomycetospora termitidis</name>
    <dbReference type="NCBI Taxonomy" id="3053470"/>
    <lineage>
        <taxon>Bacteria</taxon>
        <taxon>Bacillati</taxon>
        <taxon>Actinomycetota</taxon>
        <taxon>Actinomycetes</taxon>
        <taxon>Pseudonocardiales</taxon>
        <taxon>Pseudonocardiaceae</taxon>
        <taxon>Actinomycetospora</taxon>
    </lineage>
</organism>
<dbReference type="RefSeq" id="WP_286055660.1">
    <property type="nucleotide sequence ID" value="NZ_JASVWF010000006.1"/>
</dbReference>
<evidence type="ECO:0000256" key="1">
    <source>
        <dbReference type="ARBA" id="ARBA00022491"/>
    </source>
</evidence>
<reference evidence="7 8" key="1">
    <citation type="submission" date="2023-06" db="EMBL/GenBank/DDBJ databases">
        <title>Actinomycetospora Odt1-22.</title>
        <authorList>
            <person name="Supong K."/>
        </authorList>
    </citation>
    <scope>NUCLEOTIDE SEQUENCE [LARGE SCALE GENOMIC DNA]</scope>
    <source>
        <strain evidence="7 8">Odt1-22</strain>
    </source>
</reference>
<dbReference type="InterPro" id="IPR009057">
    <property type="entry name" value="Homeodomain-like_sf"/>
</dbReference>
<dbReference type="Gene3D" id="1.10.357.10">
    <property type="entry name" value="Tetracycline Repressor, domain 2"/>
    <property type="match status" value="1"/>
</dbReference>
<evidence type="ECO:0000256" key="3">
    <source>
        <dbReference type="ARBA" id="ARBA00023125"/>
    </source>
</evidence>
<proteinExistence type="predicted"/>
<dbReference type="InterPro" id="IPR004111">
    <property type="entry name" value="Repressor_TetR_C"/>
</dbReference>
<dbReference type="Pfam" id="PF00440">
    <property type="entry name" value="TetR_N"/>
    <property type="match status" value="1"/>
</dbReference>
<dbReference type="PRINTS" id="PR00400">
    <property type="entry name" value="TETREPRESSOR"/>
</dbReference>
<feature type="domain" description="HTH tetR-type" evidence="6">
    <location>
        <begin position="23"/>
        <end position="83"/>
    </location>
</feature>
<keyword evidence="4" id="KW-0804">Transcription</keyword>
<dbReference type="PANTHER" id="PTHR30055">
    <property type="entry name" value="HTH-TYPE TRANSCRIPTIONAL REGULATOR RUTR"/>
    <property type="match status" value="1"/>
</dbReference>
<accession>A0ABT7MGL7</accession>
<feature type="DNA-binding region" description="H-T-H motif" evidence="5">
    <location>
        <begin position="46"/>
        <end position="65"/>
    </location>
</feature>